<evidence type="ECO:0000313" key="9">
    <source>
        <dbReference type="EMBL" id="PPQ35752.1"/>
    </source>
</evidence>
<reference evidence="9 10" key="1">
    <citation type="journal article" date="2018" name="Arch. Microbiol.">
        <title>New insights into the metabolic potential of the phototrophic purple bacterium Rhodopila globiformis DSM 161(T) from its draft genome sequence and evidence for a vanadium-dependent nitrogenase.</title>
        <authorList>
            <person name="Imhoff J.F."/>
            <person name="Rahn T."/>
            <person name="Kunzel S."/>
            <person name="Neulinger S.C."/>
        </authorList>
    </citation>
    <scope>NUCLEOTIDE SEQUENCE [LARGE SCALE GENOMIC DNA]</scope>
    <source>
        <strain evidence="9 10">DSM 161</strain>
    </source>
</reference>
<evidence type="ECO:0000256" key="6">
    <source>
        <dbReference type="ARBA" id="ARBA00023136"/>
    </source>
</evidence>
<comment type="caution">
    <text evidence="9">The sequence shown here is derived from an EMBL/GenBank/DDBJ whole genome shotgun (WGS) entry which is preliminary data.</text>
</comment>
<evidence type="ECO:0000256" key="4">
    <source>
        <dbReference type="ARBA" id="ARBA00022692"/>
    </source>
</evidence>
<dbReference type="InterPro" id="IPR023090">
    <property type="entry name" value="UPF0702_alpha/beta_dom_sf"/>
</dbReference>
<feature type="domain" description="YetF C-terminal" evidence="8">
    <location>
        <begin position="81"/>
        <end position="147"/>
    </location>
</feature>
<evidence type="ECO:0000256" key="1">
    <source>
        <dbReference type="ARBA" id="ARBA00004651"/>
    </source>
</evidence>
<gene>
    <name evidence="9" type="ORF">CCS01_06700</name>
</gene>
<organism evidence="9 10">
    <name type="scientific">Rhodopila globiformis</name>
    <name type="common">Rhodopseudomonas globiformis</name>
    <dbReference type="NCBI Taxonomy" id="1071"/>
    <lineage>
        <taxon>Bacteria</taxon>
        <taxon>Pseudomonadati</taxon>
        <taxon>Pseudomonadota</taxon>
        <taxon>Alphaproteobacteria</taxon>
        <taxon>Acetobacterales</taxon>
        <taxon>Acetobacteraceae</taxon>
        <taxon>Rhodopila</taxon>
    </lineage>
</organism>
<dbReference type="PANTHER" id="PTHR34582">
    <property type="entry name" value="UPF0702 TRANSMEMBRANE PROTEIN YCAP"/>
    <property type="match status" value="1"/>
</dbReference>
<proteinExistence type="inferred from homology"/>
<dbReference type="AlphaFoldDB" id="A0A2S6NKX6"/>
<evidence type="ECO:0000259" key="8">
    <source>
        <dbReference type="Pfam" id="PF04239"/>
    </source>
</evidence>
<sequence length="151" mass="16536">MLWWQECMRAVVIFIYGLILVRIAGRRVFGRWSALDIIVAIIIGSNLSRALTGPVPLGGTLAATTLMMALHWVLAQIAARSPVFAGIVEGKPRLLARGGRLQRSELLRDAISQHDLEEALHQSGVEHVEETRLVVLQPSGKITVLKGRQAA</sequence>
<keyword evidence="3" id="KW-1003">Cell membrane</keyword>
<evidence type="ECO:0000313" key="10">
    <source>
        <dbReference type="Proteomes" id="UP000239724"/>
    </source>
</evidence>
<evidence type="ECO:0000256" key="3">
    <source>
        <dbReference type="ARBA" id="ARBA00022475"/>
    </source>
</evidence>
<evidence type="ECO:0000256" key="2">
    <source>
        <dbReference type="ARBA" id="ARBA00006448"/>
    </source>
</evidence>
<keyword evidence="10" id="KW-1185">Reference proteome</keyword>
<keyword evidence="5 7" id="KW-1133">Transmembrane helix</keyword>
<evidence type="ECO:0000256" key="7">
    <source>
        <dbReference type="SAM" id="Phobius"/>
    </source>
</evidence>
<dbReference type="Pfam" id="PF04239">
    <property type="entry name" value="DUF421"/>
    <property type="match status" value="1"/>
</dbReference>
<dbReference type="OrthoDB" id="9793799at2"/>
<feature type="transmembrane region" description="Helical" evidence="7">
    <location>
        <begin position="55"/>
        <end position="74"/>
    </location>
</feature>
<dbReference type="InterPro" id="IPR007353">
    <property type="entry name" value="DUF421"/>
</dbReference>
<dbReference type="EMBL" id="NHRY01000068">
    <property type="protein sequence ID" value="PPQ35752.1"/>
    <property type="molecule type" value="Genomic_DNA"/>
</dbReference>
<keyword evidence="6 7" id="KW-0472">Membrane</keyword>
<comment type="similarity">
    <text evidence="2">Belongs to the UPF0702 family.</text>
</comment>
<comment type="subcellular location">
    <subcellularLocation>
        <location evidence="1">Cell membrane</location>
        <topology evidence="1">Multi-pass membrane protein</topology>
    </subcellularLocation>
</comment>
<accession>A0A2S6NKX6</accession>
<dbReference type="PANTHER" id="PTHR34582:SF6">
    <property type="entry name" value="UPF0702 TRANSMEMBRANE PROTEIN YCAP"/>
    <property type="match status" value="1"/>
</dbReference>
<keyword evidence="4 7" id="KW-0812">Transmembrane</keyword>
<protein>
    <submittedName>
        <fullName evidence="9">DUF421 domain-containing protein</fullName>
    </submittedName>
</protein>
<dbReference type="Proteomes" id="UP000239724">
    <property type="component" value="Unassembled WGS sequence"/>
</dbReference>
<name>A0A2S6NKX6_RHOGL</name>
<feature type="transmembrane region" description="Helical" evidence="7">
    <location>
        <begin position="7"/>
        <end position="25"/>
    </location>
</feature>
<evidence type="ECO:0000256" key="5">
    <source>
        <dbReference type="ARBA" id="ARBA00022989"/>
    </source>
</evidence>
<dbReference type="Gene3D" id="3.30.240.20">
    <property type="entry name" value="bsu07140 like domains"/>
    <property type="match status" value="1"/>
</dbReference>
<dbReference type="GO" id="GO:0005886">
    <property type="term" value="C:plasma membrane"/>
    <property type="evidence" value="ECO:0007669"/>
    <property type="project" value="UniProtKB-SubCell"/>
</dbReference>